<evidence type="ECO:0000256" key="1">
    <source>
        <dbReference type="SAM" id="SignalP"/>
    </source>
</evidence>
<dbReference type="EMBL" id="SBIQ01000164">
    <property type="protein sequence ID" value="KAF7682879.1"/>
    <property type="molecule type" value="Genomic_DNA"/>
</dbReference>
<proteinExistence type="predicted"/>
<feature type="chain" id="PRO_5046852706" evidence="1">
    <location>
        <begin position="21"/>
        <end position="124"/>
    </location>
</feature>
<gene>
    <name evidence="2" type="ORF">TCON_1906</name>
</gene>
<feature type="signal peptide" evidence="1">
    <location>
        <begin position="1"/>
        <end position="20"/>
    </location>
</feature>
<evidence type="ECO:0000313" key="2">
    <source>
        <dbReference type="EMBL" id="KAF7682879.1"/>
    </source>
</evidence>
<reference evidence="2 3" key="1">
    <citation type="submission" date="2019-01" db="EMBL/GenBank/DDBJ databases">
        <title>Genomes sequencing and comparative genomics of infectious freshwater microsporidia, Cucumispora dikerogammari and Thelohania contejeani.</title>
        <authorList>
            <person name="Cormier A."/>
            <person name="Giraud I."/>
            <person name="Wattier R."/>
            <person name="Teixeira M."/>
            <person name="Grandjean F."/>
            <person name="Rigaud T."/>
            <person name="Cordaux R."/>
        </authorList>
    </citation>
    <scope>NUCLEOTIDE SEQUENCE [LARGE SCALE GENOMIC DNA]</scope>
    <source>
        <strain evidence="2">T1</strain>
        <tissue evidence="2">Spores</tissue>
    </source>
</reference>
<comment type="caution">
    <text evidence="2">The sequence shown here is derived from an EMBL/GenBank/DDBJ whole genome shotgun (WGS) entry which is preliminary data.</text>
</comment>
<keyword evidence="3" id="KW-1185">Reference proteome</keyword>
<protein>
    <submittedName>
        <fullName evidence="2">Uncharacterized protein</fullName>
    </submittedName>
</protein>
<dbReference type="Proteomes" id="UP001516464">
    <property type="component" value="Unassembled WGS sequence"/>
</dbReference>
<accession>A0ABQ7HXI6</accession>
<keyword evidence="1" id="KW-0732">Signal</keyword>
<evidence type="ECO:0000313" key="3">
    <source>
        <dbReference type="Proteomes" id="UP001516464"/>
    </source>
</evidence>
<name>A0ABQ7HXI6_9MICR</name>
<sequence>MIRNIFFFFLFLAAEEIKNGNFVLQIEQHHNVEGTPPIRPAKMLDVEPTDDGYNLIFHIRERFMEILPSTNLLEIKYNKEDKYTRNSGQFRMILGGGEIGNITTDEIETNGIVDTVVGVHLIKH</sequence>
<organism evidence="2 3">
    <name type="scientific">Astathelohania contejeani</name>
    <dbReference type="NCBI Taxonomy" id="164912"/>
    <lineage>
        <taxon>Eukaryota</taxon>
        <taxon>Fungi</taxon>
        <taxon>Fungi incertae sedis</taxon>
        <taxon>Microsporidia</taxon>
        <taxon>Astathelohaniidae</taxon>
        <taxon>Astathelohania</taxon>
    </lineage>
</organism>